<reference evidence="2" key="1">
    <citation type="submission" date="2023-06" db="EMBL/GenBank/DDBJ databases">
        <title>Genome-scale phylogeny and comparative genomics of the fungal order Sordariales.</title>
        <authorList>
            <consortium name="Lawrence Berkeley National Laboratory"/>
            <person name="Hensen N."/>
            <person name="Bonometti L."/>
            <person name="Westerberg I."/>
            <person name="Brannstrom I.O."/>
            <person name="Guillou S."/>
            <person name="Cros-Aarteil S."/>
            <person name="Calhoun S."/>
            <person name="Haridas S."/>
            <person name="Kuo A."/>
            <person name="Mondo S."/>
            <person name="Pangilinan J."/>
            <person name="Riley R."/>
            <person name="Labutti K."/>
            <person name="Andreopoulos B."/>
            <person name="Lipzen A."/>
            <person name="Chen C."/>
            <person name="Yanf M."/>
            <person name="Daum C."/>
            <person name="Ng V."/>
            <person name="Clum A."/>
            <person name="Steindorff A."/>
            <person name="Ohm R."/>
            <person name="Martin F."/>
            <person name="Silar P."/>
            <person name="Natvig D."/>
            <person name="Lalanne C."/>
            <person name="Gautier V."/>
            <person name="Ament-Velasquez S.L."/>
            <person name="Kruys A."/>
            <person name="Hutchinson M.I."/>
            <person name="Powell A.J."/>
            <person name="Barry K."/>
            <person name="Miller A.N."/>
            <person name="Grigoriev I.V."/>
            <person name="Debuchy R."/>
            <person name="Gladieux P."/>
            <person name="Thoren M.H."/>
            <person name="Johannesson H."/>
        </authorList>
    </citation>
    <scope>NUCLEOTIDE SEQUENCE</scope>
    <source>
        <strain evidence="2">PSN4</strain>
    </source>
</reference>
<evidence type="ECO:0000313" key="3">
    <source>
        <dbReference type="Proteomes" id="UP001239445"/>
    </source>
</evidence>
<name>A0AAJ0BJC9_9PEZI</name>
<dbReference type="AlphaFoldDB" id="A0AAJ0BJC9"/>
<evidence type="ECO:0000256" key="1">
    <source>
        <dbReference type="SAM" id="Phobius"/>
    </source>
</evidence>
<evidence type="ECO:0000313" key="2">
    <source>
        <dbReference type="EMBL" id="KAK1759040.1"/>
    </source>
</evidence>
<proteinExistence type="predicted"/>
<keyword evidence="1" id="KW-0812">Transmembrane</keyword>
<dbReference type="EMBL" id="MU839828">
    <property type="protein sequence ID" value="KAK1759040.1"/>
    <property type="molecule type" value="Genomic_DNA"/>
</dbReference>
<keyword evidence="3" id="KW-1185">Reference proteome</keyword>
<keyword evidence="1" id="KW-0472">Membrane</keyword>
<accession>A0AAJ0BJC9</accession>
<dbReference type="Proteomes" id="UP001239445">
    <property type="component" value="Unassembled WGS sequence"/>
</dbReference>
<organism evidence="2 3">
    <name type="scientific">Echria macrotheca</name>
    <dbReference type="NCBI Taxonomy" id="438768"/>
    <lineage>
        <taxon>Eukaryota</taxon>
        <taxon>Fungi</taxon>
        <taxon>Dikarya</taxon>
        <taxon>Ascomycota</taxon>
        <taxon>Pezizomycotina</taxon>
        <taxon>Sordariomycetes</taxon>
        <taxon>Sordariomycetidae</taxon>
        <taxon>Sordariales</taxon>
        <taxon>Schizotheciaceae</taxon>
        <taxon>Echria</taxon>
    </lineage>
</organism>
<gene>
    <name evidence="2" type="ORF">QBC47DRAFT_397861</name>
</gene>
<comment type="caution">
    <text evidence="2">The sequence shown here is derived from an EMBL/GenBank/DDBJ whole genome shotgun (WGS) entry which is preliminary data.</text>
</comment>
<sequence length="188" mass="20824">MAVYKHVWNWKAMADPIAHLLNEPEDDERDRLTLKWRHEIQSQLNVILVISALIASVVASSLTWPDFALPTGSLGTVLTIVKALWFSALLFSIVAIASAAQLAMGLSRIAAYSTDLKYTRRMLASLDPRDPARSTTELSYSKLWMWQIPAVLLNWSTCLYVLGLTILVYEEARSLLVQHVGGGAAAIS</sequence>
<keyword evidence="1" id="KW-1133">Transmembrane helix</keyword>
<feature type="transmembrane region" description="Helical" evidence="1">
    <location>
        <begin position="143"/>
        <end position="169"/>
    </location>
</feature>
<protein>
    <submittedName>
        <fullName evidence="2">Uncharacterized protein</fullName>
    </submittedName>
</protein>
<feature type="transmembrane region" description="Helical" evidence="1">
    <location>
        <begin position="84"/>
        <end position="111"/>
    </location>
</feature>
<feature type="transmembrane region" description="Helical" evidence="1">
    <location>
        <begin position="44"/>
        <end position="64"/>
    </location>
</feature>